<dbReference type="Proteomes" id="UP001295444">
    <property type="component" value="Chromosome 04"/>
</dbReference>
<evidence type="ECO:0000313" key="2">
    <source>
        <dbReference type="Proteomes" id="UP001295444"/>
    </source>
</evidence>
<dbReference type="GO" id="GO:0048742">
    <property type="term" value="P:regulation of skeletal muscle fiber development"/>
    <property type="evidence" value="ECO:0007669"/>
    <property type="project" value="TreeGrafter"/>
</dbReference>
<reference evidence="1" key="1">
    <citation type="submission" date="2022-03" db="EMBL/GenBank/DDBJ databases">
        <authorList>
            <person name="Alioto T."/>
            <person name="Alioto T."/>
            <person name="Gomez Garrido J."/>
        </authorList>
    </citation>
    <scope>NUCLEOTIDE SEQUENCE</scope>
</reference>
<dbReference type="EMBL" id="OW240915">
    <property type="protein sequence ID" value="CAH2284443.1"/>
    <property type="molecule type" value="Genomic_DNA"/>
</dbReference>
<dbReference type="GO" id="GO:0032436">
    <property type="term" value="P:positive regulation of proteasomal ubiquitin-dependent protein catabolic process"/>
    <property type="evidence" value="ECO:0007669"/>
    <property type="project" value="TreeGrafter"/>
</dbReference>
<protein>
    <submittedName>
        <fullName evidence="1">Uncharacterized protein</fullName>
    </submittedName>
</protein>
<accession>A0AAD1S1F3</accession>
<dbReference type="PANTHER" id="PTHR14939:SF5">
    <property type="entry name" value="F-BOX ONLY PROTEIN 22"/>
    <property type="match status" value="1"/>
</dbReference>
<dbReference type="PANTHER" id="PTHR14939">
    <property type="entry name" value="F-BOX ONLY PROTEIN 22"/>
    <property type="match status" value="1"/>
</dbReference>
<evidence type="ECO:0000313" key="1">
    <source>
        <dbReference type="EMBL" id="CAH2284443.1"/>
    </source>
</evidence>
<proteinExistence type="predicted"/>
<keyword evidence="2" id="KW-1185">Reference proteome</keyword>
<name>A0AAD1S1F3_PELCU</name>
<feature type="non-terminal residue" evidence="1">
    <location>
        <position position="1"/>
    </location>
</feature>
<dbReference type="GO" id="GO:0000209">
    <property type="term" value="P:protein polyubiquitination"/>
    <property type="evidence" value="ECO:0007669"/>
    <property type="project" value="TreeGrafter"/>
</dbReference>
<gene>
    <name evidence="1" type="ORF">PECUL_23A039930</name>
</gene>
<sequence>YQSLNNFGDYETSKSDKRKIVWEIVSEFEKLLPKECNILVLNAMGIVATPMGSSSNHPLELEHERSGFGLIIPKMNGVKARTFNFINDPFFDERTLQQVGLRNNPGLKVILMFEHPNCTQAEIRYLRQVIDPLIDQNVIIVGGQVEILAPLFQLKV</sequence>
<dbReference type="AlphaFoldDB" id="A0AAD1S1F3"/>
<organism evidence="1 2">
    <name type="scientific">Pelobates cultripes</name>
    <name type="common">Western spadefoot toad</name>
    <dbReference type="NCBI Taxonomy" id="61616"/>
    <lineage>
        <taxon>Eukaryota</taxon>
        <taxon>Metazoa</taxon>
        <taxon>Chordata</taxon>
        <taxon>Craniata</taxon>
        <taxon>Vertebrata</taxon>
        <taxon>Euteleostomi</taxon>
        <taxon>Amphibia</taxon>
        <taxon>Batrachia</taxon>
        <taxon>Anura</taxon>
        <taxon>Pelobatoidea</taxon>
        <taxon>Pelobatidae</taxon>
        <taxon>Pelobates</taxon>
    </lineage>
</organism>